<accession>A0A4Q1BYP5</accession>
<sequence>MKTWLASLLFVIIFSGSWIPKVGMEQSFKASELMKHFQDHKRQAPEGFSFLDFLWMHYAADSKHAKTTKHPSLPSFDFSGVSGYVLPTVFGLLILPLVLLLPRRQNIIWQNLYHFSLARVLIAPPRY</sequence>
<keyword evidence="1" id="KW-0472">Membrane</keyword>
<keyword evidence="3" id="KW-1185">Reference proteome</keyword>
<evidence type="ECO:0000256" key="1">
    <source>
        <dbReference type="SAM" id="Phobius"/>
    </source>
</evidence>
<dbReference type="AlphaFoldDB" id="A0A4Q1BYP5"/>
<dbReference type="Proteomes" id="UP000289455">
    <property type="component" value="Unassembled WGS sequence"/>
</dbReference>
<feature type="transmembrane region" description="Helical" evidence="1">
    <location>
        <begin position="81"/>
        <end position="101"/>
    </location>
</feature>
<dbReference type="OrthoDB" id="825489at2"/>
<organism evidence="2 3">
    <name type="scientific">Aquirufa rosea</name>
    <dbReference type="NCBI Taxonomy" id="2509241"/>
    <lineage>
        <taxon>Bacteria</taxon>
        <taxon>Pseudomonadati</taxon>
        <taxon>Bacteroidota</taxon>
        <taxon>Cytophagia</taxon>
        <taxon>Cytophagales</taxon>
        <taxon>Flectobacillaceae</taxon>
        <taxon>Aquirufa</taxon>
    </lineage>
</organism>
<name>A0A4Q1BYP5_9BACT</name>
<keyword evidence="1" id="KW-1133">Transmembrane helix</keyword>
<gene>
    <name evidence="2" type="ORF">ESB04_09320</name>
</gene>
<dbReference type="EMBL" id="SDHY01000005">
    <property type="protein sequence ID" value="RXK48234.1"/>
    <property type="molecule type" value="Genomic_DNA"/>
</dbReference>
<evidence type="ECO:0000313" key="3">
    <source>
        <dbReference type="Proteomes" id="UP000289455"/>
    </source>
</evidence>
<comment type="caution">
    <text evidence="2">The sequence shown here is derived from an EMBL/GenBank/DDBJ whole genome shotgun (WGS) entry which is preliminary data.</text>
</comment>
<proteinExistence type="predicted"/>
<protein>
    <submittedName>
        <fullName evidence="2">Uncharacterized protein</fullName>
    </submittedName>
</protein>
<keyword evidence="1" id="KW-0812">Transmembrane</keyword>
<evidence type="ECO:0000313" key="2">
    <source>
        <dbReference type="EMBL" id="RXK48234.1"/>
    </source>
</evidence>
<dbReference type="RefSeq" id="WP_129027464.1">
    <property type="nucleotide sequence ID" value="NZ_SDHY01000005.1"/>
</dbReference>
<reference evidence="2 3" key="1">
    <citation type="submission" date="2019-01" db="EMBL/GenBank/DDBJ databases">
        <title>Cytophagaceae bacterium strain CAR-16.</title>
        <authorList>
            <person name="Chen W.-M."/>
        </authorList>
    </citation>
    <scope>NUCLEOTIDE SEQUENCE [LARGE SCALE GENOMIC DNA]</scope>
    <source>
        <strain evidence="2 3">CAR-16</strain>
    </source>
</reference>